<dbReference type="Proteomes" id="UP000820669">
    <property type="component" value="Unassembled WGS sequence"/>
</dbReference>
<protein>
    <recommendedName>
        <fullName evidence="4">DUF3558 domain-containing protein</fullName>
    </recommendedName>
</protein>
<organism evidence="2 3">
    <name type="scientific">Pseudonocardia acidicola</name>
    <dbReference type="NCBI Taxonomy" id="2724939"/>
    <lineage>
        <taxon>Bacteria</taxon>
        <taxon>Bacillati</taxon>
        <taxon>Actinomycetota</taxon>
        <taxon>Actinomycetes</taxon>
        <taxon>Pseudonocardiales</taxon>
        <taxon>Pseudonocardiaceae</taxon>
        <taxon>Pseudonocardia</taxon>
    </lineage>
</organism>
<dbReference type="RefSeq" id="WP_169379519.1">
    <property type="nucleotide sequence ID" value="NZ_JAAXLA010000003.1"/>
</dbReference>
<reference evidence="2 3" key="1">
    <citation type="submission" date="2020-04" db="EMBL/GenBank/DDBJ databases">
        <authorList>
            <person name="Klaysubun C."/>
            <person name="Duangmal K."/>
            <person name="Lipun K."/>
        </authorList>
    </citation>
    <scope>NUCLEOTIDE SEQUENCE [LARGE SCALE GENOMIC DNA]</scope>
    <source>
        <strain evidence="2 3">K10HN5</strain>
    </source>
</reference>
<feature type="region of interest" description="Disordered" evidence="1">
    <location>
        <begin position="1"/>
        <end position="23"/>
    </location>
</feature>
<sequence length="218" mass="21719">MTAACGSSAGRQTLPVPTFADPTPAAAAGSAAKHDGVLPDDCGQLLSAADLAALLAQPLDSVVIRTVRGVPEPSVGQTGRLGCTYTSMNGPAKGTTLLVLNVRRYTDAAAATRQWKLNTDAERAGEANSSDLSIGTAPAVLLQRANGAVLLVVHGGDALTFQLTGPPPGRTAQDTLVDLTQRVLPQVAASAPLATPAGPAPTTTAPAAVPAAAAAPHP</sequence>
<keyword evidence="3" id="KW-1185">Reference proteome</keyword>
<accession>A0ABX1S5T2</accession>
<evidence type="ECO:0000313" key="3">
    <source>
        <dbReference type="Proteomes" id="UP000820669"/>
    </source>
</evidence>
<evidence type="ECO:0000313" key="2">
    <source>
        <dbReference type="EMBL" id="NMH96142.1"/>
    </source>
</evidence>
<dbReference type="EMBL" id="JAAXLA010000003">
    <property type="protein sequence ID" value="NMH96142.1"/>
    <property type="molecule type" value="Genomic_DNA"/>
</dbReference>
<evidence type="ECO:0000256" key="1">
    <source>
        <dbReference type="SAM" id="MobiDB-lite"/>
    </source>
</evidence>
<name>A0ABX1S5T2_9PSEU</name>
<comment type="caution">
    <text evidence="2">The sequence shown here is derived from an EMBL/GenBank/DDBJ whole genome shotgun (WGS) entry which is preliminary data.</text>
</comment>
<evidence type="ECO:0008006" key="4">
    <source>
        <dbReference type="Google" id="ProtNLM"/>
    </source>
</evidence>
<proteinExistence type="predicted"/>
<feature type="region of interest" description="Disordered" evidence="1">
    <location>
        <begin position="192"/>
        <end position="218"/>
    </location>
</feature>
<gene>
    <name evidence="2" type="ORF">HF526_02190</name>
</gene>